<evidence type="ECO:0000313" key="1">
    <source>
        <dbReference type="EMBL" id="HIS75014.1"/>
    </source>
</evidence>
<dbReference type="EMBL" id="DVJQ01000072">
    <property type="protein sequence ID" value="HIS75014.1"/>
    <property type="molecule type" value="Genomic_DNA"/>
</dbReference>
<accession>A0A9D1FK18</accession>
<comment type="caution">
    <text evidence="1">The sequence shown here is derived from an EMBL/GenBank/DDBJ whole genome shotgun (WGS) entry which is preliminary data.</text>
</comment>
<gene>
    <name evidence="1" type="ORF">IAA86_08355</name>
</gene>
<dbReference type="Proteomes" id="UP000886865">
    <property type="component" value="Unassembled WGS sequence"/>
</dbReference>
<protein>
    <submittedName>
        <fullName evidence="1">Uncharacterized protein</fullName>
    </submittedName>
</protein>
<proteinExistence type="predicted"/>
<organism evidence="1 2">
    <name type="scientific">Candidatus Galligastranaerophilus intestinavium</name>
    <dbReference type="NCBI Taxonomy" id="2840836"/>
    <lineage>
        <taxon>Bacteria</taxon>
        <taxon>Candidatus Galligastranaerophilus</taxon>
    </lineage>
</organism>
<reference evidence="1" key="1">
    <citation type="submission" date="2020-10" db="EMBL/GenBank/DDBJ databases">
        <authorList>
            <person name="Gilroy R."/>
        </authorList>
    </citation>
    <scope>NUCLEOTIDE SEQUENCE</scope>
    <source>
        <strain evidence="1">CHK152-2871</strain>
    </source>
</reference>
<sequence>MNIQAINASATLGRRRVPSANGAVSFKGSVKQTAVDGAKAAKGTISNAFKNVKGFVLNTVPNALKTAASKVKKGTGFLGSKVLDGAKVVGGAFKKGTLKAKDSVADFVAKNKGAKGVKIAATALTAVVATGFAIKEIYDIVTKSNPER</sequence>
<name>A0A9D1FK18_9BACT</name>
<evidence type="ECO:0000313" key="2">
    <source>
        <dbReference type="Proteomes" id="UP000886865"/>
    </source>
</evidence>
<dbReference type="AlphaFoldDB" id="A0A9D1FK18"/>
<reference evidence="1" key="2">
    <citation type="journal article" date="2021" name="PeerJ">
        <title>Extensive microbial diversity within the chicken gut microbiome revealed by metagenomics and culture.</title>
        <authorList>
            <person name="Gilroy R."/>
            <person name="Ravi A."/>
            <person name="Getino M."/>
            <person name="Pursley I."/>
            <person name="Horton D.L."/>
            <person name="Alikhan N.F."/>
            <person name="Baker D."/>
            <person name="Gharbi K."/>
            <person name="Hall N."/>
            <person name="Watson M."/>
            <person name="Adriaenssens E.M."/>
            <person name="Foster-Nyarko E."/>
            <person name="Jarju S."/>
            <person name="Secka A."/>
            <person name="Antonio M."/>
            <person name="Oren A."/>
            <person name="Chaudhuri R.R."/>
            <person name="La Ragione R."/>
            <person name="Hildebrand F."/>
            <person name="Pallen M.J."/>
        </authorList>
    </citation>
    <scope>NUCLEOTIDE SEQUENCE</scope>
    <source>
        <strain evidence="1">CHK152-2871</strain>
    </source>
</reference>